<dbReference type="Proteomes" id="UP000334019">
    <property type="component" value="Chromosome"/>
</dbReference>
<evidence type="ECO:0000313" key="2">
    <source>
        <dbReference type="Proteomes" id="UP000334019"/>
    </source>
</evidence>
<keyword evidence="2" id="KW-1185">Reference proteome</keyword>
<sequence>MSGGLVEADELAHPPGASSAWSETWELRLVDPGRGIGLVVAVVRRPAERQVSYLASVLGAADGVVTVHEHDIDEPRGGGLELRASGIWADHVCETPFSHWSVGLEAFGLVLDEPEDAVTSGRGRAVPIGWDLEWEDDGGVEPIGGADDGYLAHGRAHGELLLDDDTVELDGIGGRLHRWGTGPRLPGWTSRPVRSAGTRPVEGVRRAVADDGVGAIVEWWLEAGSDGVVMASRSRG</sequence>
<dbReference type="RefSeq" id="WP_153758050.1">
    <property type="nucleotide sequence ID" value="NZ_CP045851.1"/>
</dbReference>
<evidence type="ECO:0000313" key="1">
    <source>
        <dbReference type="EMBL" id="QGG93944.1"/>
    </source>
</evidence>
<name>A0A5Q2REC1_9ACTN</name>
<dbReference type="KEGG" id="atq:GH723_01835"/>
<accession>A0A5Q2REC1</accession>
<protein>
    <submittedName>
        <fullName evidence="1">Uncharacterized protein</fullName>
    </submittedName>
</protein>
<organism evidence="1 2">
    <name type="scientific">Actinomarinicola tropica</name>
    <dbReference type="NCBI Taxonomy" id="2789776"/>
    <lineage>
        <taxon>Bacteria</taxon>
        <taxon>Bacillati</taxon>
        <taxon>Actinomycetota</taxon>
        <taxon>Acidimicrobiia</taxon>
        <taxon>Acidimicrobiales</taxon>
        <taxon>Iamiaceae</taxon>
        <taxon>Actinomarinicola</taxon>
    </lineage>
</organism>
<dbReference type="AlphaFoldDB" id="A0A5Q2REC1"/>
<reference evidence="1 2" key="1">
    <citation type="submission" date="2019-11" db="EMBL/GenBank/DDBJ databases">
        <authorList>
            <person name="He Y."/>
        </authorList>
    </citation>
    <scope>NUCLEOTIDE SEQUENCE [LARGE SCALE GENOMIC DNA]</scope>
    <source>
        <strain evidence="1 2">SCSIO 58843</strain>
    </source>
</reference>
<proteinExistence type="predicted"/>
<gene>
    <name evidence="1" type="ORF">GH723_01835</name>
</gene>
<dbReference type="EMBL" id="CP045851">
    <property type="protein sequence ID" value="QGG93944.1"/>
    <property type="molecule type" value="Genomic_DNA"/>
</dbReference>